<dbReference type="PANTHER" id="PTHR33979">
    <property type="entry name" value="OS02G0221600 PROTEIN"/>
    <property type="match status" value="1"/>
</dbReference>
<evidence type="ECO:0000256" key="1">
    <source>
        <dbReference type="SAM" id="Phobius"/>
    </source>
</evidence>
<accession>A0A7Y0LB76</accession>
<reference evidence="2 3" key="1">
    <citation type="submission" date="2020-04" db="EMBL/GenBank/DDBJ databases">
        <title>Thalassotalea sp. M1531, isolated from the surface of marine red alga.</title>
        <authorList>
            <person name="Pang L."/>
            <person name="Lu D.-C."/>
        </authorList>
    </citation>
    <scope>NUCLEOTIDE SEQUENCE [LARGE SCALE GENOMIC DNA]</scope>
    <source>
        <strain evidence="2 3">M1531</strain>
    </source>
</reference>
<keyword evidence="1" id="KW-1133">Transmembrane helix</keyword>
<dbReference type="PANTHER" id="PTHR33979:SF2">
    <property type="entry name" value="PEPTIDASE M50B-LIKE-DOMAIN-CONTAINING PROTEIN"/>
    <property type="match status" value="1"/>
</dbReference>
<organism evidence="2 3">
    <name type="scientific">Thalassotalea algicola</name>
    <dbReference type="NCBI Taxonomy" id="2716224"/>
    <lineage>
        <taxon>Bacteria</taxon>
        <taxon>Pseudomonadati</taxon>
        <taxon>Pseudomonadota</taxon>
        <taxon>Gammaproteobacteria</taxon>
        <taxon>Alteromonadales</taxon>
        <taxon>Colwelliaceae</taxon>
        <taxon>Thalassotalea</taxon>
    </lineage>
</organism>
<feature type="transmembrane region" description="Helical" evidence="1">
    <location>
        <begin position="133"/>
        <end position="149"/>
    </location>
</feature>
<feature type="transmembrane region" description="Helical" evidence="1">
    <location>
        <begin position="161"/>
        <end position="178"/>
    </location>
</feature>
<feature type="transmembrane region" description="Helical" evidence="1">
    <location>
        <begin position="110"/>
        <end position="127"/>
    </location>
</feature>
<evidence type="ECO:0000313" key="2">
    <source>
        <dbReference type="EMBL" id="NMP31335.1"/>
    </source>
</evidence>
<sequence>MTNQINSSSFFQRYAFWFLLLAAALLRSIPIISLPFNWLESYFHEISHGLAALITGGSIVKIELFPNGAGLCTTIGGSRFFTSFMGYTGAATWGAMLYSLASINQKLTKAVSGALLLLLICSCLLWVRDLLTLVILFLLMALLAVKIRWWQSKWFYYGMQLIGLTVLLNALFSPFYLIDGRNQGDGATLASLTLMPEVVWVAIWVAIALALLYLLAKKQQ</sequence>
<keyword evidence="1" id="KW-0812">Transmembrane</keyword>
<protein>
    <submittedName>
        <fullName evidence="2">M50 family metallopeptidase</fullName>
    </submittedName>
</protein>
<keyword evidence="3" id="KW-1185">Reference proteome</keyword>
<dbReference type="AlphaFoldDB" id="A0A7Y0LB76"/>
<feature type="transmembrane region" description="Helical" evidence="1">
    <location>
        <begin position="84"/>
        <end position="103"/>
    </location>
</feature>
<feature type="transmembrane region" description="Helical" evidence="1">
    <location>
        <begin position="198"/>
        <end position="216"/>
    </location>
</feature>
<proteinExistence type="predicted"/>
<dbReference type="Proteomes" id="UP000568664">
    <property type="component" value="Unassembled WGS sequence"/>
</dbReference>
<name>A0A7Y0LB76_9GAMM</name>
<dbReference type="InterPro" id="IPR049500">
    <property type="entry name" value="Peptidase_M50B-like"/>
</dbReference>
<dbReference type="EMBL" id="JABBXH010000002">
    <property type="protein sequence ID" value="NMP31335.1"/>
    <property type="molecule type" value="Genomic_DNA"/>
</dbReference>
<gene>
    <name evidence="2" type="ORF">HII17_07155</name>
</gene>
<keyword evidence="1" id="KW-0472">Membrane</keyword>
<dbReference type="Pfam" id="PF13398">
    <property type="entry name" value="Peptidase_M50B"/>
    <property type="match status" value="1"/>
</dbReference>
<evidence type="ECO:0000313" key="3">
    <source>
        <dbReference type="Proteomes" id="UP000568664"/>
    </source>
</evidence>
<comment type="caution">
    <text evidence="2">The sequence shown here is derived from an EMBL/GenBank/DDBJ whole genome shotgun (WGS) entry which is preliminary data.</text>
</comment>